<feature type="binding site" evidence="11 13">
    <location>
        <position position="201"/>
    </location>
    <ligand>
        <name>pyruvate</name>
        <dbReference type="ChEBI" id="CHEBI:15361"/>
    </ligand>
</feature>
<comment type="subunit">
    <text evidence="11">Homotetramer; dimer of dimers.</text>
</comment>
<evidence type="ECO:0000256" key="9">
    <source>
        <dbReference type="ARBA" id="ARBA00023270"/>
    </source>
</evidence>
<dbReference type="GO" id="GO:0019877">
    <property type="term" value="P:diaminopimelate biosynthetic process"/>
    <property type="evidence" value="ECO:0007669"/>
    <property type="project" value="UniProtKB-UniRule"/>
</dbReference>
<dbReference type="PROSITE" id="PS00665">
    <property type="entry name" value="DHDPS_1"/>
    <property type="match status" value="1"/>
</dbReference>
<keyword evidence="5 11" id="KW-0028">Amino-acid biosynthesis</keyword>
<sequence length="289" mass="31220">MFEGASVALITPFTKDDRVDLEGLKRNIDYVIEGGVSSIVPCGTTGESATLTFEEHKEVIRTAVEHSSVPVIAGTGSNNTAEALELTRFAADVGADAALVITPYYNKPNPQGLIRHYEEIEKCDIPIVLYNIKSRTGLNIPPELMAELASHEGIIGVKEASGDLGQVSRIIELTQDEDFFVISGDDALTLPIMVLGGIGVISVAANVVPSMVSSLTSAMLEGRYEEARRIHYELAPLIRALFIETNPIPVKRACELMGLAAGHLRLPLASLSEEHEAMLRAEMERLALI</sequence>
<dbReference type="GO" id="GO:0009089">
    <property type="term" value="P:lysine biosynthetic process via diaminopimelate"/>
    <property type="evidence" value="ECO:0007669"/>
    <property type="project" value="UniProtKB-UniRule"/>
</dbReference>
<dbReference type="AlphaFoldDB" id="A0A832VXI1"/>
<dbReference type="InterPro" id="IPR013785">
    <property type="entry name" value="Aldolase_TIM"/>
</dbReference>
<comment type="catalytic activity">
    <reaction evidence="10 11">
        <text>L-aspartate 4-semialdehyde + pyruvate = (2S,4S)-4-hydroxy-2,3,4,5-tetrahydrodipicolinate + H2O + H(+)</text>
        <dbReference type="Rhea" id="RHEA:34171"/>
        <dbReference type="ChEBI" id="CHEBI:15361"/>
        <dbReference type="ChEBI" id="CHEBI:15377"/>
        <dbReference type="ChEBI" id="CHEBI:15378"/>
        <dbReference type="ChEBI" id="CHEBI:67139"/>
        <dbReference type="ChEBI" id="CHEBI:537519"/>
        <dbReference type="EC" id="4.3.3.7"/>
    </reaction>
</comment>
<proteinExistence type="inferred from homology"/>
<feature type="site" description="Part of a proton relay during catalysis" evidence="11 14">
    <location>
        <position position="44"/>
    </location>
</feature>
<organism evidence="15 16">
    <name type="scientific">Methermicoccus shengliensis</name>
    <dbReference type="NCBI Taxonomy" id="660064"/>
    <lineage>
        <taxon>Archaea</taxon>
        <taxon>Methanobacteriati</taxon>
        <taxon>Methanobacteriota</taxon>
        <taxon>Stenosarchaea group</taxon>
        <taxon>Methanomicrobia</taxon>
        <taxon>Methanosarcinales</taxon>
        <taxon>Methermicoccaceae</taxon>
        <taxon>Methermicoccus</taxon>
    </lineage>
</organism>
<evidence type="ECO:0000256" key="6">
    <source>
        <dbReference type="ARBA" id="ARBA00022915"/>
    </source>
</evidence>
<dbReference type="InterPro" id="IPR002220">
    <property type="entry name" value="DapA-like"/>
</dbReference>
<evidence type="ECO:0000256" key="8">
    <source>
        <dbReference type="ARBA" id="ARBA00023239"/>
    </source>
</evidence>
<dbReference type="Proteomes" id="UP000600363">
    <property type="component" value="Unassembled WGS sequence"/>
</dbReference>
<keyword evidence="9 11" id="KW-0704">Schiff base</keyword>
<comment type="pathway">
    <text evidence="2 11">Amino-acid biosynthesis; L-lysine biosynthesis via DAP pathway; (S)-tetrahydrodipicolinate from L-aspartate: step 3/4.</text>
</comment>
<dbReference type="GO" id="GO:0005737">
    <property type="term" value="C:cytoplasm"/>
    <property type="evidence" value="ECO:0007669"/>
    <property type="project" value="UniProtKB-SubCell"/>
</dbReference>
<keyword evidence="7 11" id="KW-0457">Lysine biosynthesis</keyword>
<dbReference type="HAMAP" id="MF_00418">
    <property type="entry name" value="DapA"/>
    <property type="match status" value="1"/>
</dbReference>
<dbReference type="GO" id="GO:0008840">
    <property type="term" value="F:4-hydroxy-tetrahydrodipicolinate synthase activity"/>
    <property type="evidence" value="ECO:0007669"/>
    <property type="project" value="UniProtKB-UniRule"/>
</dbReference>
<dbReference type="RefSeq" id="WP_042685756.1">
    <property type="nucleotide sequence ID" value="NZ_DUIH01000012.1"/>
</dbReference>
<dbReference type="NCBIfam" id="TIGR00674">
    <property type="entry name" value="dapA"/>
    <property type="match status" value="1"/>
</dbReference>
<evidence type="ECO:0000256" key="14">
    <source>
        <dbReference type="PIRSR" id="PIRSR001365-3"/>
    </source>
</evidence>
<comment type="function">
    <text evidence="1 11">Catalyzes the condensation of (S)-aspartate-beta-semialdehyde [(S)-ASA] and pyruvate to 4-hydroxy-tetrahydrodipicolinate (HTPA).</text>
</comment>
<dbReference type="SUPFAM" id="SSF51569">
    <property type="entry name" value="Aldolase"/>
    <property type="match status" value="1"/>
</dbReference>
<dbReference type="UniPathway" id="UPA00034">
    <property type="reaction ID" value="UER00017"/>
</dbReference>
<dbReference type="EC" id="4.3.3.7" evidence="3 11"/>
<evidence type="ECO:0000256" key="7">
    <source>
        <dbReference type="ARBA" id="ARBA00023154"/>
    </source>
</evidence>
<feature type="site" description="Part of a proton relay during catalysis" evidence="11 14">
    <location>
        <position position="105"/>
    </location>
</feature>
<dbReference type="Gene3D" id="3.20.20.70">
    <property type="entry name" value="Aldolase class I"/>
    <property type="match status" value="1"/>
</dbReference>
<comment type="similarity">
    <text evidence="11">Belongs to the DapA family.</text>
</comment>
<feature type="site" description="L-lysine inhibitor binding" evidence="14">
    <location>
        <position position="78"/>
    </location>
</feature>
<evidence type="ECO:0000256" key="5">
    <source>
        <dbReference type="ARBA" id="ARBA00022605"/>
    </source>
</evidence>
<dbReference type="PRINTS" id="PR00146">
    <property type="entry name" value="DHPICSNTHASE"/>
</dbReference>
<feature type="binding site" evidence="11 13">
    <location>
        <position position="45"/>
    </location>
    <ligand>
        <name>pyruvate</name>
        <dbReference type="ChEBI" id="CHEBI:15361"/>
    </ligand>
</feature>
<evidence type="ECO:0000313" key="16">
    <source>
        <dbReference type="Proteomes" id="UP000600363"/>
    </source>
</evidence>
<dbReference type="SMART" id="SM01130">
    <property type="entry name" value="DHDPS"/>
    <property type="match status" value="1"/>
</dbReference>
<feature type="site" description="L-lysine inhibitor binding; via carbonyl oxygen" evidence="14">
    <location>
        <position position="49"/>
    </location>
</feature>
<comment type="caution">
    <text evidence="15">The sequence shown here is derived from an EMBL/GenBank/DDBJ whole genome shotgun (WGS) entry which is preliminary data.</text>
</comment>
<dbReference type="InterPro" id="IPR005263">
    <property type="entry name" value="DapA"/>
</dbReference>
<dbReference type="Pfam" id="PF00701">
    <property type="entry name" value="DHDPS"/>
    <property type="match status" value="1"/>
</dbReference>
<evidence type="ECO:0000256" key="3">
    <source>
        <dbReference type="ARBA" id="ARBA00012086"/>
    </source>
</evidence>
<feature type="site" description="L-lysine inhibitor binding" evidence="14">
    <location>
        <position position="82"/>
    </location>
</feature>
<evidence type="ECO:0000256" key="12">
    <source>
        <dbReference type="PIRSR" id="PIRSR001365-1"/>
    </source>
</evidence>
<keyword evidence="8 11" id="KW-0456">Lyase</keyword>
<evidence type="ECO:0000256" key="13">
    <source>
        <dbReference type="PIRSR" id="PIRSR001365-2"/>
    </source>
</evidence>
<evidence type="ECO:0000256" key="1">
    <source>
        <dbReference type="ARBA" id="ARBA00003294"/>
    </source>
</evidence>
<feature type="active site" description="Schiff-base intermediate with substrate" evidence="11 12">
    <location>
        <position position="158"/>
    </location>
</feature>
<evidence type="ECO:0000256" key="11">
    <source>
        <dbReference type="HAMAP-Rule" id="MF_00418"/>
    </source>
</evidence>
<dbReference type="CDD" id="cd00950">
    <property type="entry name" value="DHDPS"/>
    <property type="match status" value="1"/>
</dbReference>
<dbReference type="PANTHER" id="PTHR12128:SF66">
    <property type="entry name" value="4-HYDROXY-2-OXOGLUTARATE ALDOLASE, MITOCHONDRIAL"/>
    <property type="match status" value="1"/>
</dbReference>
<name>A0A832VXI1_9EURY</name>
<gene>
    <name evidence="11" type="primary">dapA</name>
    <name evidence="15" type="ORF">HA299_03990</name>
</gene>
<feature type="site" description="L-lysine inhibitor binding" evidence="14">
    <location>
        <position position="104"/>
    </location>
</feature>
<dbReference type="InterPro" id="IPR020624">
    <property type="entry name" value="Schiff_base-form_aldolases_CS"/>
</dbReference>
<comment type="subcellular location">
    <subcellularLocation>
        <location evidence="11">Cytoplasm</location>
    </subcellularLocation>
</comment>
<dbReference type="PIRSF" id="PIRSF001365">
    <property type="entry name" value="DHDPS"/>
    <property type="match status" value="1"/>
</dbReference>
<dbReference type="PANTHER" id="PTHR12128">
    <property type="entry name" value="DIHYDRODIPICOLINATE SYNTHASE"/>
    <property type="match status" value="1"/>
</dbReference>
<evidence type="ECO:0000256" key="2">
    <source>
        <dbReference type="ARBA" id="ARBA00005120"/>
    </source>
</evidence>
<protein>
    <recommendedName>
        <fullName evidence="3 11">4-hydroxy-tetrahydrodipicolinate synthase</fullName>
        <shortName evidence="11">HTPA synthase</shortName>
        <ecNumber evidence="3 11">4.3.3.7</ecNumber>
    </recommendedName>
</protein>
<accession>A0A832VXI1</accession>
<feature type="active site" description="Proton donor/acceptor" evidence="11 12">
    <location>
        <position position="130"/>
    </location>
</feature>
<evidence type="ECO:0000256" key="4">
    <source>
        <dbReference type="ARBA" id="ARBA00022490"/>
    </source>
</evidence>
<keyword evidence="4 11" id="KW-0963">Cytoplasm</keyword>
<reference evidence="15" key="1">
    <citation type="journal article" date="2020" name="bioRxiv">
        <title>A rank-normalized archaeal taxonomy based on genome phylogeny resolves widespread incomplete and uneven classifications.</title>
        <authorList>
            <person name="Rinke C."/>
            <person name="Chuvochina M."/>
            <person name="Mussig A.J."/>
            <person name="Chaumeil P.-A."/>
            <person name="Waite D.W."/>
            <person name="Whitman W.B."/>
            <person name="Parks D.H."/>
            <person name="Hugenholtz P."/>
        </authorList>
    </citation>
    <scope>NUCLEOTIDE SEQUENCE</scope>
    <source>
        <strain evidence="15">UBA12518</strain>
    </source>
</reference>
<keyword evidence="6 11" id="KW-0220">Diaminopimelate biosynthesis</keyword>
<evidence type="ECO:0000256" key="10">
    <source>
        <dbReference type="ARBA" id="ARBA00047836"/>
    </source>
</evidence>
<evidence type="ECO:0000313" key="15">
    <source>
        <dbReference type="EMBL" id="HIH69768.1"/>
    </source>
</evidence>
<comment type="caution">
    <text evidence="11">Was originally thought to be a dihydrodipicolinate synthase (DHDPS), catalyzing the condensation of (S)-aspartate-beta-semialdehyde [(S)-ASA] and pyruvate to dihydrodipicolinate (DHDP). However, it was shown in E.coli that the product of the enzymatic reaction is not dihydrodipicolinate but in fact (4S)-4-hydroxy-2,3,4,5-tetrahydro-(2S)-dipicolinic acid (HTPA), and that the consecutive dehydration reaction leading to DHDP is not spontaneous but catalyzed by DapB.</text>
</comment>
<dbReference type="GO" id="GO:0008675">
    <property type="term" value="F:2-dehydro-3-deoxy-phosphogluconate aldolase activity"/>
    <property type="evidence" value="ECO:0007669"/>
    <property type="project" value="UniProtKB-ARBA"/>
</dbReference>
<dbReference type="EMBL" id="DUIH01000012">
    <property type="protein sequence ID" value="HIH69768.1"/>
    <property type="molecule type" value="Genomic_DNA"/>
</dbReference>